<dbReference type="InterPro" id="IPR036097">
    <property type="entry name" value="HisK_dim/P_sf"/>
</dbReference>
<evidence type="ECO:0000256" key="12">
    <source>
        <dbReference type="SAM" id="MobiDB-lite"/>
    </source>
</evidence>
<evidence type="ECO:0000259" key="15">
    <source>
        <dbReference type="PROSITE" id="PS50885"/>
    </source>
</evidence>
<feature type="domain" description="HAMP" evidence="15">
    <location>
        <begin position="174"/>
        <end position="226"/>
    </location>
</feature>
<dbReference type="Proteomes" id="UP001164020">
    <property type="component" value="Chromosome"/>
</dbReference>
<evidence type="ECO:0000256" key="10">
    <source>
        <dbReference type="ARBA" id="ARBA00022989"/>
    </source>
</evidence>
<dbReference type="SMART" id="SM00387">
    <property type="entry name" value="HATPase_c"/>
    <property type="match status" value="1"/>
</dbReference>
<dbReference type="PROSITE" id="PS50109">
    <property type="entry name" value="HIS_KIN"/>
    <property type="match status" value="1"/>
</dbReference>
<dbReference type="InterPro" id="IPR003594">
    <property type="entry name" value="HATPase_dom"/>
</dbReference>
<keyword evidence="5" id="KW-0808">Transferase</keyword>
<dbReference type="SMART" id="SM00388">
    <property type="entry name" value="HisKA"/>
    <property type="match status" value="1"/>
</dbReference>
<dbReference type="Pfam" id="PF00512">
    <property type="entry name" value="HisKA"/>
    <property type="match status" value="1"/>
</dbReference>
<evidence type="ECO:0000256" key="6">
    <source>
        <dbReference type="ARBA" id="ARBA00022692"/>
    </source>
</evidence>
<evidence type="ECO:0000259" key="14">
    <source>
        <dbReference type="PROSITE" id="PS50109"/>
    </source>
</evidence>
<dbReference type="InterPro" id="IPR003661">
    <property type="entry name" value="HisK_dim/P_dom"/>
</dbReference>
<keyword evidence="9 16" id="KW-0067">ATP-binding</keyword>
<sequence>MRLPRSLRARLGLSLGLVLTILWLLAAMVTAVIVRSEIDEVFDSALRETAERILPLAVRDIVGREEEGVTQRLAPIRAHDEYFTYLVRDAEGRILLQSHAADPAAFPPWNGPGFRQTAIHRLYSDAALQGTIRITVAEPLAHRASVAREIQMGLGLPLLIVLPVSLAAIILAVRFSLAPLRRFRRRLETRGARDLSEVPAGDLPTEIGPLAATLNSLLTRLRDAFEAERSFAANAAHELRTPLAGAIAQAQRLRSETRDPAVDARAAEIEATLKRLTRLSERLMQLARAEGGRLRMDQSTDLRSVARVVVDDLCRATAPGRITLTLPDRAVMSDLDPDAFAIVCRNLVENALRHGAKTAPVGVTLTKEGRLIVANDGPVLPRDTLDRLTTRFERANSNADGSGLGLAIVAAIADRIGSSVVLKSPRPGASSGFQASLSLPTDVPDTV</sequence>
<reference evidence="16" key="1">
    <citation type="submission" date="2022-12" db="EMBL/GenBank/DDBJ databases">
        <title>Jiella pelagia sp. nov., isolated from phosphonate enriched culture of Northwest Pacific surface seawater.</title>
        <authorList>
            <person name="Shin D.Y."/>
            <person name="Hwang C.Y."/>
        </authorList>
    </citation>
    <scope>NUCLEOTIDE SEQUENCE</scope>
    <source>
        <strain evidence="16">HL-NP1</strain>
    </source>
</reference>
<dbReference type="EMBL" id="CP114029">
    <property type="protein sequence ID" value="WAP68541.1"/>
    <property type="molecule type" value="Genomic_DNA"/>
</dbReference>
<feature type="transmembrane region" description="Helical" evidence="13">
    <location>
        <begin position="154"/>
        <end position="177"/>
    </location>
</feature>
<comment type="catalytic activity">
    <reaction evidence="1">
        <text>ATP + protein L-histidine = ADP + protein N-phospho-L-histidine.</text>
        <dbReference type="EC" id="2.7.13.3"/>
    </reaction>
</comment>
<keyword evidence="13" id="KW-0472">Membrane</keyword>
<evidence type="ECO:0000256" key="3">
    <source>
        <dbReference type="ARBA" id="ARBA00012438"/>
    </source>
</evidence>
<organism evidence="16 17">
    <name type="scientific">Jiella pelagia</name>
    <dbReference type="NCBI Taxonomy" id="2986949"/>
    <lineage>
        <taxon>Bacteria</taxon>
        <taxon>Pseudomonadati</taxon>
        <taxon>Pseudomonadota</taxon>
        <taxon>Alphaproteobacteria</taxon>
        <taxon>Hyphomicrobiales</taxon>
        <taxon>Aurantimonadaceae</taxon>
        <taxon>Jiella</taxon>
    </lineage>
</organism>
<dbReference type="Gene3D" id="1.20.5.1040">
    <property type="entry name" value="Sensor protein qsec"/>
    <property type="match status" value="1"/>
</dbReference>
<feature type="domain" description="Histidine kinase" evidence="14">
    <location>
        <begin position="234"/>
        <end position="443"/>
    </location>
</feature>
<evidence type="ECO:0000256" key="7">
    <source>
        <dbReference type="ARBA" id="ARBA00022741"/>
    </source>
</evidence>
<keyword evidence="17" id="KW-1185">Reference proteome</keyword>
<dbReference type="PROSITE" id="PS50885">
    <property type="entry name" value="HAMP"/>
    <property type="match status" value="1"/>
</dbReference>
<dbReference type="Pfam" id="PF00672">
    <property type="entry name" value="HAMP"/>
    <property type="match status" value="1"/>
</dbReference>
<name>A0ABY7BZZ4_9HYPH</name>
<dbReference type="Pfam" id="PF02518">
    <property type="entry name" value="HATPase_c"/>
    <property type="match status" value="1"/>
</dbReference>
<dbReference type="GO" id="GO:0005524">
    <property type="term" value="F:ATP binding"/>
    <property type="evidence" value="ECO:0007669"/>
    <property type="project" value="UniProtKB-KW"/>
</dbReference>
<keyword evidence="4" id="KW-0597">Phosphoprotein</keyword>
<evidence type="ECO:0000313" key="16">
    <source>
        <dbReference type="EMBL" id="WAP68541.1"/>
    </source>
</evidence>
<dbReference type="EC" id="2.7.13.3" evidence="3"/>
<evidence type="ECO:0000256" key="2">
    <source>
        <dbReference type="ARBA" id="ARBA00004141"/>
    </source>
</evidence>
<evidence type="ECO:0000256" key="11">
    <source>
        <dbReference type="ARBA" id="ARBA00023012"/>
    </source>
</evidence>
<dbReference type="CDD" id="cd00082">
    <property type="entry name" value="HisKA"/>
    <property type="match status" value="1"/>
</dbReference>
<evidence type="ECO:0000256" key="1">
    <source>
        <dbReference type="ARBA" id="ARBA00000085"/>
    </source>
</evidence>
<dbReference type="Gene3D" id="1.10.287.130">
    <property type="match status" value="1"/>
</dbReference>
<dbReference type="InterPro" id="IPR003660">
    <property type="entry name" value="HAMP_dom"/>
</dbReference>
<dbReference type="SMART" id="SM00304">
    <property type="entry name" value="HAMP"/>
    <property type="match status" value="1"/>
</dbReference>
<dbReference type="Pfam" id="PF08521">
    <property type="entry name" value="2CSK_N"/>
    <property type="match status" value="1"/>
</dbReference>
<keyword evidence="8" id="KW-0418">Kinase</keyword>
<dbReference type="PANTHER" id="PTHR45436">
    <property type="entry name" value="SENSOR HISTIDINE KINASE YKOH"/>
    <property type="match status" value="1"/>
</dbReference>
<keyword evidence="11" id="KW-0902">Two-component regulatory system</keyword>
<dbReference type="InterPro" id="IPR005467">
    <property type="entry name" value="His_kinase_dom"/>
</dbReference>
<keyword evidence="10 13" id="KW-1133">Transmembrane helix</keyword>
<dbReference type="RefSeq" id="WP_268880962.1">
    <property type="nucleotide sequence ID" value="NZ_CP114029.1"/>
</dbReference>
<feature type="region of interest" description="Disordered" evidence="12">
    <location>
        <begin position="425"/>
        <end position="447"/>
    </location>
</feature>
<accession>A0ABY7BZZ4</accession>
<dbReference type="SUPFAM" id="SSF55874">
    <property type="entry name" value="ATPase domain of HSP90 chaperone/DNA topoisomerase II/histidine kinase"/>
    <property type="match status" value="1"/>
</dbReference>
<comment type="subcellular location">
    <subcellularLocation>
        <location evidence="2">Membrane</location>
        <topology evidence="2">Multi-pass membrane protein</topology>
    </subcellularLocation>
</comment>
<gene>
    <name evidence="16" type="ORF">OH818_25195</name>
</gene>
<keyword evidence="6 13" id="KW-0812">Transmembrane</keyword>
<proteinExistence type="predicted"/>
<protein>
    <recommendedName>
        <fullName evidence="3">histidine kinase</fullName>
        <ecNumber evidence="3">2.7.13.3</ecNumber>
    </recommendedName>
</protein>
<dbReference type="SUPFAM" id="SSF47384">
    <property type="entry name" value="Homodimeric domain of signal transducing histidine kinase"/>
    <property type="match status" value="1"/>
</dbReference>
<dbReference type="PANTHER" id="PTHR45436:SF14">
    <property type="entry name" value="SENSOR PROTEIN QSEC"/>
    <property type="match status" value="1"/>
</dbReference>
<dbReference type="InterPro" id="IPR050428">
    <property type="entry name" value="TCS_sensor_his_kinase"/>
</dbReference>
<evidence type="ECO:0000313" key="17">
    <source>
        <dbReference type="Proteomes" id="UP001164020"/>
    </source>
</evidence>
<evidence type="ECO:0000256" key="13">
    <source>
        <dbReference type="SAM" id="Phobius"/>
    </source>
</evidence>
<evidence type="ECO:0000256" key="8">
    <source>
        <dbReference type="ARBA" id="ARBA00022777"/>
    </source>
</evidence>
<dbReference type="Gene3D" id="3.30.565.10">
    <property type="entry name" value="Histidine kinase-like ATPase, C-terminal domain"/>
    <property type="match status" value="1"/>
</dbReference>
<evidence type="ECO:0000256" key="4">
    <source>
        <dbReference type="ARBA" id="ARBA00022553"/>
    </source>
</evidence>
<keyword evidence="7" id="KW-0547">Nucleotide-binding</keyword>
<dbReference type="InterPro" id="IPR013727">
    <property type="entry name" value="2CSK_N"/>
</dbReference>
<dbReference type="InterPro" id="IPR036890">
    <property type="entry name" value="HATPase_C_sf"/>
</dbReference>
<evidence type="ECO:0000256" key="9">
    <source>
        <dbReference type="ARBA" id="ARBA00022840"/>
    </source>
</evidence>
<evidence type="ECO:0000256" key="5">
    <source>
        <dbReference type="ARBA" id="ARBA00022679"/>
    </source>
</evidence>